<evidence type="ECO:0000256" key="2">
    <source>
        <dbReference type="ARBA" id="ARBA00007539"/>
    </source>
</evidence>
<sequence>MKMAAIATAITTALVSGSALAAEVYSSDGTSLSIGGRAEFRGDFQGQESGAKLDGTMDNKSRVRLNVGGKTQITDDLSGFGFYEAEQKVNSSGGNDKGTKGLTFEQRYMYVGLESNNNAVSFGRQDAATVQISQMSDNVATHSGIQKTYIEAGDEQINNAINYSGYFMDALSVKASLLASSESSEDGYALSGIYTLPFGLGVGLGYAANENDGTQDSKQFIGGLNYKWEGLYVAATYTQGEGSKKLTSADNDFTSYEFVAHYLFENNFQALVGYQKGEIDPSGASKIDVSDYFELTGVYYFNSALRTYVTYKVNNLKADSSSLVEDADNSLRLGLRYDF</sequence>
<dbReference type="GO" id="GO:0015288">
    <property type="term" value="F:porin activity"/>
    <property type="evidence" value="ECO:0007669"/>
    <property type="project" value="InterPro"/>
</dbReference>
<dbReference type="PANTHER" id="PTHR34501">
    <property type="entry name" value="PROTEIN YDDL-RELATED"/>
    <property type="match status" value="1"/>
</dbReference>
<dbReference type="CDD" id="cd00342">
    <property type="entry name" value="gram_neg_porins"/>
    <property type="match status" value="1"/>
</dbReference>
<protein>
    <submittedName>
        <fullName evidence="7">Porin</fullName>
    </submittedName>
</protein>
<dbReference type="PRINTS" id="PR00183">
    <property type="entry name" value="ECOLIPORIN"/>
</dbReference>
<organism evidence="7">
    <name type="scientific">Vibrio chaetopteri</name>
    <dbReference type="NCBI Taxonomy" id="3016528"/>
    <lineage>
        <taxon>Bacteria</taxon>
        <taxon>Pseudomonadati</taxon>
        <taxon>Pseudomonadota</taxon>
        <taxon>Gammaproteobacteria</taxon>
        <taxon>Vibrionales</taxon>
        <taxon>Vibrionaceae</taxon>
        <taxon>Vibrio</taxon>
    </lineage>
</organism>
<keyword evidence="4" id="KW-0472">Membrane</keyword>
<dbReference type="Pfam" id="PF13609">
    <property type="entry name" value="Porin_4"/>
    <property type="match status" value="1"/>
</dbReference>
<feature type="chain" id="PRO_5043694902" evidence="5">
    <location>
        <begin position="22"/>
        <end position="339"/>
    </location>
</feature>
<dbReference type="InterPro" id="IPR023614">
    <property type="entry name" value="Porin_dom_sf"/>
</dbReference>
<accession>A0AAU8BM65</accession>
<dbReference type="PANTHER" id="PTHR34501:SF2">
    <property type="entry name" value="OUTER MEMBRANE PORIN F-RELATED"/>
    <property type="match status" value="1"/>
</dbReference>
<evidence type="ECO:0000256" key="3">
    <source>
        <dbReference type="ARBA" id="ARBA00022729"/>
    </source>
</evidence>
<feature type="domain" description="Porin" evidence="6">
    <location>
        <begin position="9"/>
        <end position="317"/>
    </location>
</feature>
<proteinExistence type="inferred from homology"/>
<evidence type="ECO:0000256" key="4">
    <source>
        <dbReference type="ARBA" id="ARBA00023136"/>
    </source>
</evidence>
<keyword evidence="3 5" id="KW-0732">Signal</keyword>
<comment type="similarity">
    <text evidence="2">Belongs to the Gram-negative porin family.</text>
</comment>
<name>A0AAU8BM65_9VIBR</name>
<evidence type="ECO:0000256" key="1">
    <source>
        <dbReference type="ARBA" id="ARBA00004571"/>
    </source>
</evidence>
<feature type="signal peptide" evidence="5">
    <location>
        <begin position="1"/>
        <end position="21"/>
    </location>
</feature>
<dbReference type="InterPro" id="IPR033900">
    <property type="entry name" value="Gram_neg_porin_domain"/>
</dbReference>
<dbReference type="AlphaFoldDB" id="A0AAU8BM65"/>
<dbReference type="GO" id="GO:0034220">
    <property type="term" value="P:monoatomic ion transmembrane transport"/>
    <property type="evidence" value="ECO:0007669"/>
    <property type="project" value="InterPro"/>
</dbReference>
<dbReference type="InterPro" id="IPR001897">
    <property type="entry name" value="Porin_gammaproteobac"/>
</dbReference>
<dbReference type="EMBL" id="CP115921">
    <property type="protein sequence ID" value="XCD17795.1"/>
    <property type="molecule type" value="Genomic_DNA"/>
</dbReference>
<dbReference type="GO" id="GO:0009279">
    <property type="term" value="C:cell outer membrane"/>
    <property type="evidence" value="ECO:0007669"/>
    <property type="project" value="UniProtKB-SubCell"/>
</dbReference>
<dbReference type="SUPFAM" id="SSF56935">
    <property type="entry name" value="Porins"/>
    <property type="match status" value="1"/>
</dbReference>
<dbReference type="Gene3D" id="2.40.160.10">
    <property type="entry name" value="Porin"/>
    <property type="match status" value="1"/>
</dbReference>
<evidence type="ECO:0000256" key="5">
    <source>
        <dbReference type="SAM" id="SignalP"/>
    </source>
</evidence>
<evidence type="ECO:0000313" key="7">
    <source>
        <dbReference type="EMBL" id="XCD17795.1"/>
    </source>
</evidence>
<dbReference type="RefSeq" id="WP_353498969.1">
    <property type="nucleotide sequence ID" value="NZ_CP115921.1"/>
</dbReference>
<dbReference type="KEGG" id="vck:PG915_21135"/>
<gene>
    <name evidence="7" type="ORF">PG915_21135</name>
</gene>
<dbReference type="InterPro" id="IPR050298">
    <property type="entry name" value="Gram-neg_bact_OMP"/>
</dbReference>
<reference evidence="7" key="1">
    <citation type="submission" date="2023-01" db="EMBL/GenBank/DDBJ databases">
        <title>Vibrio sp. CB1-14 genome sequencing.</title>
        <authorList>
            <person name="Otstavnykh N."/>
            <person name="Isaeva M."/>
            <person name="Meleshko D."/>
        </authorList>
    </citation>
    <scope>NUCLEOTIDE SEQUENCE</scope>
    <source>
        <strain evidence="7">CB1-14</strain>
    </source>
</reference>
<evidence type="ECO:0000259" key="6">
    <source>
        <dbReference type="Pfam" id="PF13609"/>
    </source>
</evidence>
<comment type="subcellular location">
    <subcellularLocation>
        <location evidence="1">Cell outer membrane</location>
        <topology evidence="1">Multi-pass membrane protein</topology>
    </subcellularLocation>
</comment>